<evidence type="ECO:0000313" key="2">
    <source>
        <dbReference type="EMBL" id="GBP95843.1"/>
    </source>
</evidence>
<protein>
    <recommendedName>
        <fullName evidence="4">Endonuclease-reverse transcriptase</fullName>
    </recommendedName>
</protein>
<organism evidence="2 3">
    <name type="scientific">Eumeta variegata</name>
    <name type="common">Bagworm moth</name>
    <name type="synonym">Eumeta japonica</name>
    <dbReference type="NCBI Taxonomy" id="151549"/>
    <lineage>
        <taxon>Eukaryota</taxon>
        <taxon>Metazoa</taxon>
        <taxon>Ecdysozoa</taxon>
        <taxon>Arthropoda</taxon>
        <taxon>Hexapoda</taxon>
        <taxon>Insecta</taxon>
        <taxon>Pterygota</taxon>
        <taxon>Neoptera</taxon>
        <taxon>Endopterygota</taxon>
        <taxon>Lepidoptera</taxon>
        <taxon>Glossata</taxon>
        <taxon>Ditrysia</taxon>
        <taxon>Tineoidea</taxon>
        <taxon>Psychidae</taxon>
        <taxon>Oiketicinae</taxon>
        <taxon>Eumeta</taxon>
    </lineage>
</organism>
<dbReference type="AlphaFoldDB" id="A0A4C2A927"/>
<proteinExistence type="predicted"/>
<comment type="caution">
    <text evidence="2">The sequence shown here is derived from an EMBL/GenBank/DDBJ whole genome shotgun (WGS) entry which is preliminary data.</text>
</comment>
<name>A0A4C2A927_EUMVA</name>
<feature type="region of interest" description="Disordered" evidence="1">
    <location>
        <begin position="1"/>
        <end position="25"/>
    </location>
</feature>
<feature type="compositionally biased region" description="Polar residues" evidence="1">
    <location>
        <begin position="1"/>
        <end position="12"/>
    </location>
</feature>
<dbReference type="OrthoDB" id="407509at2759"/>
<reference evidence="2 3" key="1">
    <citation type="journal article" date="2019" name="Commun. Biol.">
        <title>The bagworm genome reveals a unique fibroin gene that provides high tensile strength.</title>
        <authorList>
            <person name="Kono N."/>
            <person name="Nakamura H."/>
            <person name="Ohtoshi R."/>
            <person name="Tomita M."/>
            <person name="Numata K."/>
            <person name="Arakawa K."/>
        </authorList>
    </citation>
    <scope>NUCLEOTIDE SEQUENCE [LARGE SCALE GENOMIC DNA]</scope>
</reference>
<gene>
    <name evidence="2" type="ORF">EVAR_65499_1</name>
</gene>
<dbReference type="Proteomes" id="UP000299102">
    <property type="component" value="Unassembled WGS sequence"/>
</dbReference>
<dbReference type="EMBL" id="BGZK01002689">
    <property type="protein sequence ID" value="GBP95843.1"/>
    <property type="molecule type" value="Genomic_DNA"/>
</dbReference>
<keyword evidence="3" id="KW-1185">Reference proteome</keyword>
<evidence type="ECO:0000313" key="3">
    <source>
        <dbReference type="Proteomes" id="UP000299102"/>
    </source>
</evidence>
<accession>A0A4C2A927</accession>
<sequence length="191" mass="22700">MVRAELNSSQPKNPRPKINPEDIKLNRYSTEENVNSLNLKLKEYKRETKDAGIQEKYNWLERTIKTQLKRIKPRKKIQTTGYQKTTNLLEQRSALISAKMTDNNRKEITKISKEIKENIRKDRRQRRMETIERHIRQTGGIKKAYKELTNKKEWIVKMKNSNGIKKIGRKEILNIATTTPSYTRTTQMKEK</sequence>
<evidence type="ECO:0008006" key="4">
    <source>
        <dbReference type="Google" id="ProtNLM"/>
    </source>
</evidence>
<evidence type="ECO:0000256" key="1">
    <source>
        <dbReference type="SAM" id="MobiDB-lite"/>
    </source>
</evidence>